<reference evidence="1 2" key="1">
    <citation type="submission" date="2017-02" db="EMBL/GenBank/DDBJ databases">
        <title>A draft genome of 'Candidatus Phytoplasma aurantifolia' the agent of the witches-broom disease of lime.</title>
        <authorList>
            <person name="Foissac X."/>
            <person name="Carle P."/>
        </authorList>
    </citation>
    <scope>NUCLEOTIDE SEQUENCE [LARGE SCALE GENOMIC DNA]</scope>
    <source>
        <strain evidence="1 2">WBDL</strain>
    </source>
</reference>
<organism evidence="1 2">
    <name type="scientific">Candidatus Phytoplasma citri</name>
    <dbReference type="NCBI Taxonomy" id="180978"/>
    <lineage>
        <taxon>Bacteria</taxon>
        <taxon>Bacillati</taxon>
        <taxon>Mycoplasmatota</taxon>
        <taxon>Mollicutes</taxon>
        <taxon>Acholeplasmatales</taxon>
        <taxon>Acholeplasmataceae</taxon>
        <taxon>Candidatus Phytoplasma</taxon>
        <taxon>16SrII (Peanut WB group)</taxon>
    </lineage>
</organism>
<sequence>MVFIHVYDYINLNKKNNFNKLTISKDNLDFKMSHKIPINDGDHVIKIIKIIDKQGNIKKYDYITGKLLKQKTNTNIQKDHNHDIDSINETQDIYFDLNNLANVKKIICLDGTIQEYDQQKRLFCKINSDGIISYYDYNNKKKKINLPNKDYRFDKYLLQENFPDETKKIYKYHKIQETFLNGITRNYNYNQDVIQEISHEYIREYNPKTRTIQKIIFPIGEQREYYGFYVCFIHQDILNDKSVREYQLQKINQNYFYKLKKEILPNGTIMKYDNHLLPIQMTTKDNIIITASSLEPNLKSENNSITKIKLPDNSIVEMDDTKNYQITKITDNQGITRDTEIIYLNNNPLNHIIKIIFPHGYIQEFDEFNGCLIKETWPNKHIFEYIYLDNTARLKKEIIPNGIEINYDYNNDHPFLLSNIVISGIVKIPYHLSDNHNN</sequence>
<dbReference type="EMBL" id="MWKN01000022">
    <property type="protein sequence ID" value="OOP59308.1"/>
    <property type="molecule type" value="Genomic_DNA"/>
</dbReference>
<protein>
    <recommendedName>
        <fullName evidence="3">DUF2963 domain-containing protein</fullName>
    </recommendedName>
</protein>
<comment type="caution">
    <text evidence="1">The sequence shown here is derived from an EMBL/GenBank/DDBJ whole genome shotgun (WGS) entry which is preliminary data.</text>
</comment>
<name>A0A1S9M1Z0_9MOLU</name>
<evidence type="ECO:0000313" key="2">
    <source>
        <dbReference type="Proteomes" id="UP000189722"/>
    </source>
</evidence>
<gene>
    <name evidence="1" type="ORF">B2G44_00905</name>
</gene>
<accession>A0A1S9M1Z0</accession>
<evidence type="ECO:0000313" key="1">
    <source>
        <dbReference type="EMBL" id="OOP59308.1"/>
    </source>
</evidence>
<evidence type="ECO:0008006" key="3">
    <source>
        <dbReference type="Google" id="ProtNLM"/>
    </source>
</evidence>
<dbReference type="Proteomes" id="UP000189722">
    <property type="component" value="Unassembled WGS sequence"/>
</dbReference>
<proteinExistence type="predicted"/>
<dbReference type="AlphaFoldDB" id="A0A1S9M1Z0"/>